<evidence type="ECO:0000313" key="6">
    <source>
        <dbReference type="EMBL" id="KAK5107846.1"/>
    </source>
</evidence>
<dbReference type="Proteomes" id="UP001310890">
    <property type="component" value="Unassembled WGS sequence"/>
</dbReference>
<dbReference type="PIRSF" id="PIRSF000777">
    <property type="entry name" value="RNA_polIII_C31"/>
    <property type="match status" value="1"/>
</dbReference>
<evidence type="ECO:0000256" key="3">
    <source>
        <dbReference type="ARBA" id="ARBA00023242"/>
    </source>
</evidence>
<feature type="compositionally biased region" description="Acidic residues" evidence="5">
    <location>
        <begin position="185"/>
        <end position="228"/>
    </location>
</feature>
<protein>
    <recommendedName>
        <fullName evidence="4">DNA-directed RNA polymerase III subunit</fullName>
    </recommendedName>
</protein>
<comment type="similarity">
    <text evidence="2 4">Belongs to the eukaryotic RPC7 RNA polymerase subunit family.</text>
</comment>
<sequence length="259" mass="28403">MSRGGRGGFGGGRGGAGMMGGHKLPFDIEPELEEIYKYGDNGETEEDPNLALFPPYPGGVPRAPPPTAREKELVKIQRELTAMYQASPNWTGPPGSARALCGKRTAADFNPFEDQKTYGKKYEPKPFRLPDPKKRKWQVPQWMPQELWEHIGYTPEAGLDESAPRKKLVLNTSSTLDRLARFDDNAPEGEAGGEEDGAEEVVDAEEGAEGEEVPRDDDFDEDDDDDANDYNAEQYFDDGEDDGEEGGGDEYGGGGDEGY</sequence>
<accession>A0AAN7TKB9</accession>
<dbReference type="GO" id="GO:0006383">
    <property type="term" value="P:transcription by RNA polymerase III"/>
    <property type="evidence" value="ECO:0007669"/>
    <property type="project" value="UniProtKB-UniRule"/>
</dbReference>
<dbReference type="GO" id="GO:0005666">
    <property type="term" value="C:RNA polymerase III complex"/>
    <property type="evidence" value="ECO:0007669"/>
    <property type="project" value="UniProtKB-UniRule"/>
</dbReference>
<evidence type="ECO:0000256" key="4">
    <source>
        <dbReference type="PIRNR" id="PIRNR000777"/>
    </source>
</evidence>
<feature type="compositionally biased region" description="Basic and acidic residues" evidence="5">
    <location>
        <begin position="115"/>
        <end position="132"/>
    </location>
</feature>
<dbReference type="Pfam" id="PF11705">
    <property type="entry name" value="RNA_pol_3_Rpc31"/>
    <property type="match status" value="1"/>
</dbReference>
<comment type="subcellular location">
    <subcellularLocation>
        <location evidence="1 4">Nucleus</location>
    </subcellularLocation>
</comment>
<feature type="region of interest" description="Disordered" evidence="5">
    <location>
        <begin position="115"/>
        <end position="138"/>
    </location>
</feature>
<feature type="compositionally biased region" description="Pro residues" evidence="5">
    <location>
        <begin position="54"/>
        <end position="67"/>
    </location>
</feature>
<reference evidence="6" key="1">
    <citation type="submission" date="2023-08" db="EMBL/GenBank/DDBJ databases">
        <title>Black Yeasts Isolated from many extreme environments.</title>
        <authorList>
            <person name="Coleine C."/>
            <person name="Stajich J.E."/>
            <person name="Selbmann L."/>
        </authorList>
    </citation>
    <scope>NUCLEOTIDE SEQUENCE</scope>
    <source>
        <strain evidence="6">CCFEE 5401</strain>
    </source>
</reference>
<proteinExistence type="inferred from homology"/>
<feature type="compositionally biased region" description="Gly residues" evidence="5">
    <location>
        <begin position="1"/>
        <end position="20"/>
    </location>
</feature>
<feature type="region of interest" description="Disordered" evidence="5">
    <location>
        <begin position="172"/>
        <end position="259"/>
    </location>
</feature>
<dbReference type="PANTHER" id="PTHR15367:SF2">
    <property type="entry name" value="DNA-DIRECTED RNA POLYMERASE III SUBUNIT"/>
    <property type="match status" value="1"/>
</dbReference>
<gene>
    <name evidence="6" type="ORF">LTR62_000606</name>
</gene>
<feature type="region of interest" description="Disordered" evidence="5">
    <location>
        <begin position="1"/>
        <end position="24"/>
    </location>
</feature>
<organism evidence="6 7">
    <name type="scientific">Meristemomyces frigidus</name>
    <dbReference type="NCBI Taxonomy" id="1508187"/>
    <lineage>
        <taxon>Eukaryota</taxon>
        <taxon>Fungi</taxon>
        <taxon>Dikarya</taxon>
        <taxon>Ascomycota</taxon>
        <taxon>Pezizomycotina</taxon>
        <taxon>Dothideomycetes</taxon>
        <taxon>Dothideomycetidae</taxon>
        <taxon>Mycosphaerellales</taxon>
        <taxon>Teratosphaeriaceae</taxon>
        <taxon>Meristemomyces</taxon>
    </lineage>
</organism>
<dbReference type="EMBL" id="JAVRRL010000104">
    <property type="protein sequence ID" value="KAK5107846.1"/>
    <property type="molecule type" value="Genomic_DNA"/>
</dbReference>
<evidence type="ECO:0000313" key="7">
    <source>
        <dbReference type="Proteomes" id="UP001310890"/>
    </source>
</evidence>
<evidence type="ECO:0000256" key="2">
    <source>
        <dbReference type="ARBA" id="ARBA00008352"/>
    </source>
</evidence>
<name>A0AAN7TKB9_9PEZI</name>
<evidence type="ECO:0000256" key="1">
    <source>
        <dbReference type="ARBA" id="ARBA00004123"/>
    </source>
</evidence>
<evidence type="ECO:0000256" key="5">
    <source>
        <dbReference type="SAM" id="MobiDB-lite"/>
    </source>
</evidence>
<comment type="subunit">
    <text evidence="4">Component of the RNA polymerase III (Pol III) complex.</text>
</comment>
<keyword evidence="3 4" id="KW-0539">Nucleus</keyword>
<dbReference type="InterPro" id="IPR024661">
    <property type="entry name" value="RNA_pol_III_Rpc31"/>
</dbReference>
<feature type="region of interest" description="Disordered" evidence="5">
    <location>
        <begin position="40"/>
        <end position="67"/>
    </location>
</feature>
<feature type="compositionally biased region" description="Gly residues" evidence="5">
    <location>
        <begin position="249"/>
        <end position="259"/>
    </location>
</feature>
<comment type="caution">
    <text evidence="6">The sequence shown here is derived from an EMBL/GenBank/DDBJ whole genome shotgun (WGS) entry which is preliminary data.</text>
</comment>
<feature type="compositionally biased region" description="Acidic residues" evidence="5">
    <location>
        <begin position="235"/>
        <end position="248"/>
    </location>
</feature>
<dbReference type="AlphaFoldDB" id="A0AAN7TKB9"/>
<dbReference type="PANTHER" id="PTHR15367">
    <property type="entry name" value="DNA-DIRECTED RNA POLYMERASE III"/>
    <property type="match status" value="1"/>
</dbReference>
<comment type="function">
    <text evidence="4">DNA-dependent RNA polymerase catalyzes the transcription of DNA into RNA using the four ribonucleoside triphosphates as substrates. Specific peripheric component of RNA polymerase III which synthesizes small RNAs, such as 5S rRNA and tRNAs.</text>
</comment>